<dbReference type="Pfam" id="PF13589">
    <property type="entry name" value="HATPase_c_3"/>
    <property type="match status" value="1"/>
</dbReference>
<comment type="caution">
    <text evidence="8">The sequence shown here is derived from an EMBL/GenBank/DDBJ whole genome shotgun (WGS) entry which is preliminary data.</text>
</comment>
<dbReference type="FunFam" id="3.30.565.10:FF:000076">
    <property type="entry name" value="Molecular chaperone HtpG"/>
    <property type="match status" value="1"/>
</dbReference>
<dbReference type="PIRSF" id="PIRSF002583">
    <property type="entry name" value="Hsp90"/>
    <property type="match status" value="1"/>
</dbReference>
<dbReference type="FunFam" id="3.30.230.80:FF:000008">
    <property type="entry name" value="Molecular chaperone HtpG"/>
    <property type="match status" value="1"/>
</dbReference>
<dbReference type="GO" id="GO:0005524">
    <property type="term" value="F:ATP binding"/>
    <property type="evidence" value="ECO:0007669"/>
    <property type="project" value="UniProtKB-KW"/>
</dbReference>
<dbReference type="PANTHER" id="PTHR11528">
    <property type="entry name" value="HEAT SHOCK PROTEIN 90 FAMILY MEMBER"/>
    <property type="match status" value="1"/>
</dbReference>
<dbReference type="InterPro" id="IPR001404">
    <property type="entry name" value="Hsp90_fam"/>
</dbReference>
<dbReference type="GO" id="GO:0016887">
    <property type="term" value="F:ATP hydrolysis activity"/>
    <property type="evidence" value="ECO:0007669"/>
    <property type="project" value="InterPro"/>
</dbReference>
<evidence type="ECO:0000256" key="6">
    <source>
        <dbReference type="SAM" id="Coils"/>
    </source>
</evidence>
<dbReference type="NCBIfam" id="NF003555">
    <property type="entry name" value="PRK05218.1"/>
    <property type="match status" value="1"/>
</dbReference>
<evidence type="ECO:0000256" key="5">
    <source>
        <dbReference type="ARBA" id="ARBA00023186"/>
    </source>
</evidence>
<organism evidence="8">
    <name type="scientific">bioreactor metagenome</name>
    <dbReference type="NCBI Taxonomy" id="1076179"/>
    <lineage>
        <taxon>unclassified sequences</taxon>
        <taxon>metagenomes</taxon>
        <taxon>ecological metagenomes</taxon>
    </lineage>
</organism>
<evidence type="ECO:0000259" key="7">
    <source>
        <dbReference type="SMART" id="SM00387"/>
    </source>
</evidence>
<dbReference type="EMBL" id="VSSQ01000189">
    <property type="protein sequence ID" value="MPL84419.1"/>
    <property type="molecule type" value="Genomic_DNA"/>
</dbReference>
<feature type="coiled-coil region" evidence="6">
    <location>
        <begin position="590"/>
        <end position="661"/>
    </location>
</feature>
<comment type="similarity">
    <text evidence="1">Belongs to the heat shock protein 90 family.</text>
</comment>
<dbReference type="Gene3D" id="3.30.230.80">
    <property type="match status" value="1"/>
</dbReference>
<dbReference type="Gene3D" id="3.30.565.10">
    <property type="entry name" value="Histidine kinase-like ATPase, C-terminal domain"/>
    <property type="match status" value="1"/>
</dbReference>
<gene>
    <name evidence="8" type="primary">htpG_7</name>
    <name evidence="8" type="ORF">SDC9_30384</name>
</gene>
<accession>A0A644UZB5</accession>
<dbReference type="AlphaFoldDB" id="A0A644UZB5"/>
<keyword evidence="6" id="KW-0175">Coiled coil</keyword>
<evidence type="ECO:0000256" key="3">
    <source>
        <dbReference type="ARBA" id="ARBA00022741"/>
    </source>
</evidence>
<reference evidence="8" key="1">
    <citation type="submission" date="2019-08" db="EMBL/GenBank/DDBJ databases">
        <authorList>
            <person name="Kucharzyk K."/>
            <person name="Murdoch R.W."/>
            <person name="Higgins S."/>
            <person name="Loffler F."/>
        </authorList>
    </citation>
    <scope>NUCLEOTIDE SEQUENCE</scope>
</reference>
<keyword evidence="3" id="KW-0547">Nucleotide-binding</keyword>
<dbReference type="PRINTS" id="PR00775">
    <property type="entry name" value="HEATSHOCK90"/>
</dbReference>
<dbReference type="Pfam" id="PF00183">
    <property type="entry name" value="HSP90"/>
    <property type="match status" value="1"/>
</dbReference>
<dbReference type="InterPro" id="IPR003594">
    <property type="entry name" value="HATPase_dom"/>
</dbReference>
<dbReference type="CDD" id="cd16927">
    <property type="entry name" value="HATPase_Hsp90-like"/>
    <property type="match status" value="1"/>
</dbReference>
<keyword evidence="5" id="KW-0143">Chaperone</keyword>
<dbReference type="PROSITE" id="PS00298">
    <property type="entry name" value="HSP90"/>
    <property type="match status" value="1"/>
</dbReference>
<dbReference type="InterPro" id="IPR020575">
    <property type="entry name" value="Hsp90_N"/>
</dbReference>
<dbReference type="InterPro" id="IPR020568">
    <property type="entry name" value="Ribosomal_Su5_D2-typ_SF"/>
</dbReference>
<dbReference type="SMART" id="SM00387">
    <property type="entry name" value="HATPase_c"/>
    <property type="match status" value="1"/>
</dbReference>
<dbReference type="InterPro" id="IPR036890">
    <property type="entry name" value="HATPase_C_sf"/>
</dbReference>
<keyword evidence="4" id="KW-0067">ATP-binding</keyword>
<evidence type="ECO:0000256" key="2">
    <source>
        <dbReference type="ARBA" id="ARBA00022490"/>
    </source>
</evidence>
<dbReference type="GO" id="GO:0140662">
    <property type="term" value="F:ATP-dependent protein folding chaperone"/>
    <property type="evidence" value="ECO:0007669"/>
    <property type="project" value="InterPro"/>
</dbReference>
<evidence type="ECO:0000313" key="8">
    <source>
        <dbReference type="EMBL" id="MPL84419.1"/>
    </source>
</evidence>
<evidence type="ECO:0000256" key="1">
    <source>
        <dbReference type="ARBA" id="ARBA00008239"/>
    </source>
</evidence>
<dbReference type="SUPFAM" id="SSF55874">
    <property type="entry name" value="ATPase domain of HSP90 chaperone/DNA topoisomerase II/histidine kinase"/>
    <property type="match status" value="1"/>
</dbReference>
<protein>
    <submittedName>
        <fullName evidence="8">Chaperone protein HtpG</fullName>
    </submittedName>
</protein>
<sequence length="701" mass="81051">MPFVFLVKVNINIITINIMQKGTIGVTSENIFPIIKKFLYSDHEIFLRELVSNAVDATQKLKALSSSGEFKGETGELRVKISTDTKKGTITISDNGIGMTEEEVNKYINQIAFSSAGEFLDKYKDQLNNIIGHFGLGFYSAFMVSKRVEIQTLSWKEGSEAVKWSCEGDPNYEISKGKRKERGTDVILYLDDESKDYGTEEKVNFLLNKYCKFLPVEITFGRETEWKDGKQVETGKDKIINNPAPLWTRKPSDLKEDDYLNFYRELYPMQEDPLFHIHLNVDYPFNLTGVLYFPKIKDKIEVSRNKIQLYCNQVFVTDSVENIVPDFLTLLHGVIDSPDIPLNVSRSYLQSDSNVKKISSHITKKVADRLEEIFKNDRKSLEEKWDNLKIFIEYGMLTDEKFYERAEKFSLLKNSDNKFFSYEEYRKLIESEQTDKNKKLIYLYTTDYQEQFSFIESAKNRGYDVLIFDSQLDSHFVNLLESKFKDSSFMRVDSDHIDKIIQKTEKEKPSISETEERDIAAIFESVLPSGNHYSSSIENLGESEQAVLITRSEFMRRYREMSALNGGMNFYGSLPESYNLIINYNHPAIQKIIEQKNKKLSDALAELDSKIAVPEKSLEEIKERLKGKKEEEIDISEKDNKDKLEREAESIKEERRSLLSTFGKDSDLLRQVCDLALLSNGMLKGEELDKFVKRSLSLLGK</sequence>
<keyword evidence="2" id="KW-0963">Cytoplasm</keyword>
<dbReference type="InterPro" id="IPR019805">
    <property type="entry name" value="Heat_shock_protein_90_CS"/>
</dbReference>
<dbReference type="Gene3D" id="3.40.50.11260">
    <property type="match status" value="1"/>
</dbReference>
<dbReference type="SUPFAM" id="SSF54211">
    <property type="entry name" value="Ribosomal protein S5 domain 2-like"/>
    <property type="match status" value="1"/>
</dbReference>
<dbReference type="GO" id="GO:0051082">
    <property type="term" value="F:unfolded protein binding"/>
    <property type="evidence" value="ECO:0007669"/>
    <property type="project" value="InterPro"/>
</dbReference>
<name>A0A644UZB5_9ZZZZ</name>
<proteinExistence type="inferred from homology"/>
<evidence type="ECO:0000256" key="4">
    <source>
        <dbReference type="ARBA" id="ARBA00022840"/>
    </source>
</evidence>
<feature type="domain" description="Histidine kinase/HSP90-like ATPase" evidence="7">
    <location>
        <begin position="42"/>
        <end position="194"/>
    </location>
</feature>